<feature type="transmembrane region" description="Helical" evidence="1">
    <location>
        <begin position="286"/>
        <end position="306"/>
    </location>
</feature>
<reference evidence="3" key="1">
    <citation type="submission" date="2015-12" db="EMBL/GenBank/DDBJ databases">
        <title>De novo transcriptome assembly of four potential Pierce s Disease insect vectors from Arizona vineyards.</title>
        <authorList>
            <person name="Tassone E.E."/>
        </authorList>
    </citation>
    <scope>NUCLEOTIDE SEQUENCE</scope>
</reference>
<dbReference type="Pfam" id="PF02931">
    <property type="entry name" value="Neur_chan_LBD"/>
    <property type="match status" value="1"/>
</dbReference>
<keyword evidence="1" id="KW-1133">Transmembrane helix</keyword>
<proteinExistence type="predicted"/>
<dbReference type="GO" id="GO:0005230">
    <property type="term" value="F:extracellular ligand-gated monoatomic ion channel activity"/>
    <property type="evidence" value="ECO:0007669"/>
    <property type="project" value="InterPro"/>
</dbReference>
<gene>
    <name evidence="3" type="ORF">g.21369</name>
</gene>
<dbReference type="InterPro" id="IPR006201">
    <property type="entry name" value="Neur_channel"/>
</dbReference>
<name>A0A1B6CAE3_9HEMI</name>
<dbReference type="GO" id="GO:0016020">
    <property type="term" value="C:membrane"/>
    <property type="evidence" value="ECO:0007669"/>
    <property type="project" value="InterPro"/>
</dbReference>
<evidence type="ECO:0000259" key="2">
    <source>
        <dbReference type="Pfam" id="PF02931"/>
    </source>
</evidence>
<accession>A0A1B6CAE3</accession>
<organism evidence="3">
    <name type="scientific">Clastoptera arizonana</name>
    <name type="common">Arizona spittle bug</name>
    <dbReference type="NCBI Taxonomy" id="38151"/>
    <lineage>
        <taxon>Eukaryota</taxon>
        <taxon>Metazoa</taxon>
        <taxon>Ecdysozoa</taxon>
        <taxon>Arthropoda</taxon>
        <taxon>Hexapoda</taxon>
        <taxon>Insecta</taxon>
        <taxon>Pterygota</taxon>
        <taxon>Neoptera</taxon>
        <taxon>Paraneoptera</taxon>
        <taxon>Hemiptera</taxon>
        <taxon>Auchenorrhyncha</taxon>
        <taxon>Cercopoidea</taxon>
        <taxon>Clastopteridae</taxon>
        <taxon>Clastoptera</taxon>
    </lineage>
</organism>
<feature type="non-terminal residue" evidence="3">
    <location>
        <position position="1"/>
    </location>
</feature>
<dbReference type="PANTHER" id="PTHR18945">
    <property type="entry name" value="NEUROTRANSMITTER GATED ION CHANNEL"/>
    <property type="match status" value="1"/>
</dbReference>
<feature type="domain" description="Neurotransmitter-gated ion-channel ligand-binding" evidence="2">
    <location>
        <begin position="51"/>
        <end position="254"/>
    </location>
</feature>
<dbReference type="SUPFAM" id="SSF63712">
    <property type="entry name" value="Nicotinic receptor ligand binding domain-like"/>
    <property type="match status" value="1"/>
</dbReference>
<protein>
    <recommendedName>
        <fullName evidence="2">Neurotransmitter-gated ion-channel ligand-binding domain-containing protein</fullName>
    </recommendedName>
</protein>
<dbReference type="CDD" id="cd18989">
    <property type="entry name" value="LGIC_ECD_cation"/>
    <property type="match status" value="1"/>
</dbReference>
<sequence length="394" mass="45480">QFLTRQGHHVIMSLNMKIKKVFISVISVVLLSLYNVQAECDSSKPASKTMLLKKLLLNGYEKLERPTNTENGKSQVFIMMFPRYIEFDDSKDHIQLSAFIFMSWSDINLKWSTKDDYKDIKYISLEADKIWTPDYRVLNSIVIDDKSKLHIRNVGIVYYRNEDKLPALCVADWTNWPFDKHVCDITITSEKYLGNEMELSHGNIKLQMTRYVPSNEWELIGYESLKTKEFFSESNDTESEYELFLTVRFTIQRHSWVLAVSYICPAIALIVFSFGLLSIESKQSERIIVISFMLTLQTLLLQYLAIKIPSNGDKNPKIVNFFEANLYITGLLLLETLIEGSLTTSTSNLLWMKNILNKIDSNKVLKAILLPKEGLKKPTETSDSERAESESFLP</sequence>
<keyword evidence="1" id="KW-0472">Membrane</keyword>
<dbReference type="Gene3D" id="2.70.170.10">
    <property type="entry name" value="Neurotransmitter-gated ion-channel ligand-binding domain"/>
    <property type="match status" value="1"/>
</dbReference>
<dbReference type="AlphaFoldDB" id="A0A1B6CAE3"/>
<feature type="transmembrane region" description="Helical" evidence="1">
    <location>
        <begin position="256"/>
        <end position="279"/>
    </location>
</feature>
<keyword evidence="1" id="KW-0812">Transmembrane</keyword>
<evidence type="ECO:0000256" key="1">
    <source>
        <dbReference type="SAM" id="Phobius"/>
    </source>
</evidence>
<dbReference type="InterPro" id="IPR006202">
    <property type="entry name" value="Neur_chan_lig-bd"/>
</dbReference>
<evidence type="ECO:0000313" key="3">
    <source>
        <dbReference type="EMBL" id="JAS10255.1"/>
    </source>
</evidence>
<dbReference type="GO" id="GO:0004888">
    <property type="term" value="F:transmembrane signaling receptor activity"/>
    <property type="evidence" value="ECO:0007669"/>
    <property type="project" value="InterPro"/>
</dbReference>
<feature type="non-terminal residue" evidence="3">
    <location>
        <position position="394"/>
    </location>
</feature>
<dbReference type="InterPro" id="IPR036734">
    <property type="entry name" value="Neur_chan_lig-bd_sf"/>
</dbReference>
<feature type="transmembrane region" description="Helical" evidence="1">
    <location>
        <begin position="326"/>
        <end position="351"/>
    </location>
</feature>
<dbReference type="EMBL" id="GEDC01027043">
    <property type="protein sequence ID" value="JAS10255.1"/>
    <property type="molecule type" value="Transcribed_RNA"/>
</dbReference>